<gene>
    <name evidence="5" type="ORF">GW590_06290</name>
</gene>
<dbReference type="RefSeq" id="WP_169402181.1">
    <property type="nucleotide sequence ID" value="NZ_JAADJU010000003.1"/>
</dbReference>
<dbReference type="GO" id="GO:0003700">
    <property type="term" value="F:DNA-binding transcription factor activity"/>
    <property type="evidence" value="ECO:0007669"/>
    <property type="project" value="InterPro"/>
</dbReference>
<dbReference type="Proteomes" id="UP000585363">
    <property type="component" value="Unassembled WGS sequence"/>
</dbReference>
<dbReference type="SMART" id="SM00342">
    <property type="entry name" value="HTH_ARAC"/>
    <property type="match status" value="1"/>
</dbReference>
<keyword evidence="6" id="KW-1185">Reference proteome</keyword>
<dbReference type="InterPro" id="IPR009057">
    <property type="entry name" value="Homeodomain-like_sf"/>
</dbReference>
<evidence type="ECO:0000259" key="4">
    <source>
        <dbReference type="PROSITE" id="PS01124"/>
    </source>
</evidence>
<protein>
    <submittedName>
        <fullName evidence="5">Helix-turn-helix transcriptional regulator</fullName>
    </submittedName>
</protein>
<evidence type="ECO:0000256" key="1">
    <source>
        <dbReference type="ARBA" id="ARBA00023015"/>
    </source>
</evidence>
<dbReference type="PRINTS" id="PR00032">
    <property type="entry name" value="HTHARAC"/>
</dbReference>
<sequence length="191" mass="22475">MDFYNADLQQLYAEVVELLDPESKPLLHKETVKQVNVEKEVVEVLSSLSKLSAPSFLQFCYVYCLSLDRHYFSSLLRLRISSNKSFCDFIEENFLQPWSITELAEEFDLPVRKFNQLFQDCYGKSAKRWLLERRLKHARKLLITTPMRVLDIALECGFSNHAHFTDSFRRHFCCNPKQIRQSVLTQSDNIV</sequence>
<dbReference type="PANTHER" id="PTHR43280:SF13">
    <property type="entry name" value="HTH-TYPE TRANSCRIPTIONAL ACTIVATOR RHAR"/>
    <property type="match status" value="1"/>
</dbReference>
<proteinExistence type="predicted"/>
<name>A0A848MGJ8_9GAMM</name>
<dbReference type="InterPro" id="IPR020449">
    <property type="entry name" value="Tscrpt_reg_AraC-type_HTH"/>
</dbReference>
<comment type="caution">
    <text evidence="5">The sequence shown here is derived from an EMBL/GenBank/DDBJ whole genome shotgun (WGS) entry which is preliminary data.</text>
</comment>
<reference evidence="5 6" key="1">
    <citation type="submission" date="2020-01" db="EMBL/GenBank/DDBJ databases">
        <authorList>
            <person name="Lee S.D."/>
        </authorList>
    </citation>
    <scope>NUCLEOTIDE SEQUENCE [LARGE SCALE GENOMIC DNA]</scope>
    <source>
        <strain evidence="5 6">SAP-1</strain>
    </source>
</reference>
<dbReference type="SUPFAM" id="SSF46689">
    <property type="entry name" value="Homeodomain-like"/>
    <property type="match status" value="2"/>
</dbReference>
<dbReference type="PROSITE" id="PS01124">
    <property type="entry name" value="HTH_ARAC_FAMILY_2"/>
    <property type="match status" value="1"/>
</dbReference>
<dbReference type="Gene3D" id="1.10.10.60">
    <property type="entry name" value="Homeodomain-like"/>
    <property type="match status" value="1"/>
</dbReference>
<evidence type="ECO:0000256" key="2">
    <source>
        <dbReference type="ARBA" id="ARBA00023125"/>
    </source>
</evidence>
<evidence type="ECO:0000313" key="6">
    <source>
        <dbReference type="Proteomes" id="UP000585363"/>
    </source>
</evidence>
<evidence type="ECO:0000256" key="3">
    <source>
        <dbReference type="ARBA" id="ARBA00023163"/>
    </source>
</evidence>
<dbReference type="Pfam" id="PF12833">
    <property type="entry name" value="HTH_18"/>
    <property type="match status" value="1"/>
</dbReference>
<dbReference type="PANTHER" id="PTHR43280">
    <property type="entry name" value="ARAC-FAMILY TRANSCRIPTIONAL REGULATOR"/>
    <property type="match status" value="1"/>
</dbReference>
<feature type="domain" description="HTH araC/xylS-type" evidence="4">
    <location>
        <begin position="84"/>
        <end position="182"/>
    </location>
</feature>
<dbReference type="EMBL" id="JAADJU010000003">
    <property type="protein sequence ID" value="NMP26476.1"/>
    <property type="molecule type" value="Genomic_DNA"/>
</dbReference>
<keyword evidence="2" id="KW-0238">DNA-binding</keyword>
<evidence type="ECO:0000313" key="5">
    <source>
        <dbReference type="EMBL" id="NMP26476.1"/>
    </source>
</evidence>
<dbReference type="InterPro" id="IPR018060">
    <property type="entry name" value="HTH_AraC"/>
</dbReference>
<keyword evidence="3" id="KW-0804">Transcription</keyword>
<keyword evidence="1" id="KW-0805">Transcription regulation</keyword>
<dbReference type="GO" id="GO:0043565">
    <property type="term" value="F:sequence-specific DNA binding"/>
    <property type="evidence" value="ECO:0007669"/>
    <property type="project" value="InterPro"/>
</dbReference>
<accession>A0A848MGJ8</accession>
<reference evidence="5 6" key="2">
    <citation type="submission" date="2020-06" db="EMBL/GenBank/DDBJ databases">
        <title>Polyphasic characterization of a Rahnella strain isolated from tree sap.</title>
        <authorList>
            <person name="Kim I.S."/>
        </authorList>
    </citation>
    <scope>NUCLEOTIDE SEQUENCE [LARGE SCALE GENOMIC DNA]</scope>
    <source>
        <strain evidence="5 6">SAP-1</strain>
    </source>
</reference>
<organism evidence="5 6">
    <name type="scientific">Rouxiella aceris</name>
    <dbReference type="NCBI Taxonomy" id="2703884"/>
    <lineage>
        <taxon>Bacteria</taxon>
        <taxon>Pseudomonadati</taxon>
        <taxon>Pseudomonadota</taxon>
        <taxon>Gammaproteobacteria</taxon>
        <taxon>Enterobacterales</taxon>
        <taxon>Yersiniaceae</taxon>
        <taxon>Rouxiella</taxon>
    </lineage>
</organism>
<dbReference type="AlphaFoldDB" id="A0A848MGJ8"/>